<accession>A0ABW4PWT5</accession>
<keyword evidence="2" id="KW-1185">Reference proteome</keyword>
<dbReference type="PANTHER" id="PTHR41291:SF1">
    <property type="entry name" value="DNA ALKYLATION REPAIR PROTEIN"/>
    <property type="match status" value="1"/>
</dbReference>
<proteinExistence type="predicted"/>
<sequence>MTATDDPARTVPALLEELDGLADPRILEVNRRHGDEHAVNLSALRAVAKRLRSDHELALALWATGQVDARLLALLIAKPRLLSPEELDAMLREAGTPKVQDWLVNYMVRKSKHTEELRGRWMEDPDPVVQSAGWALTSEAVAKRPEVLDLPALLDDVEARMATAPERLQWAMNQTLATIGIEHPELRERALTIGERLGVLRDYPTAVGCISPFAPIWITEMVARREEA</sequence>
<protein>
    <submittedName>
        <fullName evidence="1">DNA alkylation repair protein</fullName>
    </submittedName>
</protein>
<dbReference type="SUPFAM" id="SSF48371">
    <property type="entry name" value="ARM repeat"/>
    <property type="match status" value="1"/>
</dbReference>
<dbReference type="EMBL" id="JBHUFL010000002">
    <property type="protein sequence ID" value="MFD1835287.1"/>
    <property type="molecule type" value="Genomic_DNA"/>
</dbReference>
<name>A0ABW4PWT5_9MICO</name>
<comment type="caution">
    <text evidence="1">The sequence shown here is derived from an EMBL/GenBank/DDBJ whole genome shotgun (WGS) entry which is preliminary data.</text>
</comment>
<dbReference type="InterPro" id="IPR014825">
    <property type="entry name" value="DNA_alkylation"/>
</dbReference>
<gene>
    <name evidence="1" type="ORF">ACFSDA_09395</name>
</gene>
<dbReference type="PANTHER" id="PTHR41291">
    <property type="entry name" value="DNA ALKYLATION REPAIR PROTEIN"/>
    <property type="match status" value="1"/>
</dbReference>
<dbReference type="CDD" id="cd06561">
    <property type="entry name" value="AlkD_like"/>
    <property type="match status" value="1"/>
</dbReference>
<reference evidence="2" key="1">
    <citation type="journal article" date="2019" name="Int. J. Syst. Evol. Microbiol.">
        <title>The Global Catalogue of Microorganisms (GCM) 10K type strain sequencing project: providing services to taxonomists for standard genome sequencing and annotation.</title>
        <authorList>
            <consortium name="The Broad Institute Genomics Platform"/>
            <consortium name="The Broad Institute Genome Sequencing Center for Infectious Disease"/>
            <person name="Wu L."/>
            <person name="Ma J."/>
        </authorList>
    </citation>
    <scope>NUCLEOTIDE SEQUENCE [LARGE SCALE GENOMIC DNA]</scope>
    <source>
        <strain evidence="2">JCM 11650</strain>
    </source>
</reference>
<dbReference type="Proteomes" id="UP001597280">
    <property type="component" value="Unassembled WGS sequence"/>
</dbReference>
<dbReference type="Gene3D" id="1.25.10.90">
    <property type="match status" value="1"/>
</dbReference>
<dbReference type="Pfam" id="PF08713">
    <property type="entry name" value="DNA_alkylation"/>
    <property type="match status" value="1"/>
</dbReference>
<dbReference type="RefSeq" id="WP_137770065.1">
    <property type="nucleotide sequence ID" value="NZ_BAAAIS010000002.1"/>
</dbReference>
<dbReference type="InterPro" id="IPR016024">
    <property type="entry name" value="ARM-type_fold"/>
</dbReference>
<organism evidence="1 2">
    <name type="scientific">Brachybacterium rhamnosum</name>
    <dbReference type="NCBI Taxonomy" id="173361"/>
    <lineage>
        <taxon>Bacteria</taxon>
        <taxon>Bacillati</taxon>
        <taxon>Actinomycetota</taxon>
        <taxon>Actinomycetes</taxon>
        <taxon>Micrococcales</taxon>
        <taxon>Dermabacteraceae</taxon>
        <taxon>Brachybacterium</taxon>
    </lineage>
</organism>
<evidence type="ECO:0000313" key="1">
    <source>
        <dbReference type="EMBL" id="MFD1835287.1"/>
    </source>
</evidence>
<evidence type="ECO:0000313" key="2">
    <source>
        <dbReference type="Proteomes" id="UP001597280"/>
    </source>
</evidence>